<dbReference type="RefSeq" id="WP_266270542.1">
    <property type="nucleotide sequence ID" value="NZ_JAPJUH010000005.1"/>
</dbReference>
<sequence length="367" mass="42753">MKKMYLFIFILIIIILVIDRCTVINLSPKLLFTNYKKFPELNDGLKSDKYAMYRATETANVNIRYFPQNNFFLLSNFQTNGYFHIIKIDPNGENVFELKFEGKDAFKFVESINCFVIGADGIYDFSAVKPLSLPFNEVLNRDKNLAPKEWEQIFEQKYSTADIVLYGWHTDLENAQCVYFRNDGKWTKLYTFLNAGPMYVYAEGSKIECKIKGRKIPHKWHEEHFLKDPARATYSNELRHTDDYITPYNSDFSFFPDQALKYEAFGALKTLAFSKETYTTEGYYNPGIPNTFYGTAYYELNVHNEVFNFKTVGYKHNGIGAITQSDIYLFGLPLNFANKSDVGFLAYDYSTNFHENGKKGIYVIRKK</sequence>
<evidence type="ECO:0000313" key="2">
    <source>
        <dbReference type="Proteomes" id="UP001142592"/>
    </source>
</evidence>
<keyword evidence="2" id="KW-1185">Reference proteome</keyword>
<dbReference type="AlphaFoldDB" id="A0A9X3IBI9"/>
<organism evidence="1 2">
    <name type="scientific">Pedobacter agri</name>
    <dbReference type="NCBI Taxonomy" id="454586"/>
    <lineage>
        <taxon>Bacteria</taxon>
        <taxon>Pseudomonadati</taxon>
        <taxon>Bacteroidota</taxon>
        <taxon>Sphingobacteriia</taxon>
        <taxon>Sphingobacteriales</taxon>
        <taxon>Sphingobacteriaceae</taxon>
        <taxon>Pedobacter</taxon>
    </lineage>
</organism>
<reference evidence="1" key="1">
    <citation type="submission" date="2022-11" db="EMBL/GenBank/DDBJ databases">
        <authorList>
            <person name="Graham C."/>
            <person name="Newman J.D."/>
        </authorList>
    </citation>
    <scope>NUCLEOTIDE SEQUENCE</scope>
    <source>
        <strain evidence="1">DSM 19486</strain>
    </source>
</reference>
<proteinExistence type="predicted"/>
<evidence type="ECO:0000313" key="1">
    <source>
        <dbReference type="EMBL" id="MCX3266638.1"/>
    </source>
</evidence>
<dbReference type="Proteomes" id="UP001142592">
    <property type="component" value="Unassembled WGS sequence"/>
</dbReference>
<protein>
    <submittedName>
        <fullName evidence="1">Uncharacterized protein</fullName>
    </submittedName>
</protein>
<comment type="caution">
    <text evidence="1">The sequence shown here is derived from an EMBL/GenBank/DDBJ whole genome shotgun (WGS) entry which is preliminary data.</text>
</comment>
<name>A0A9X3IBI9_9SPHI</name>
<dbReference type="EMBL" id="JAPJUH010000005">
    <property type="protein sequence ID" value="MCX3266638.1"/>
    <property type="molecule type" value="Genomic_DNA"/>
</dbReference>
<accession>A0A9X3IBI9</accession>
<gene>
    <name evidence="1" type="ORF">OQZ29_17910</name>
</gene>